<comment type="caution">
    <text evidence="2">The sequence shown here is derived from an EMBL/GenBank/DDBJ whole genome shotgun (WGS) entry which is preliminary data.</text>
</comment>
<gene>
    <name evidence="2" type="ORF">AB0E65_16175</name>
</gene>
<protein>
    <submittedName>
        <fullName evidence="2">Uncharacterized protein</fullName>
    </submittedName>
</protein>
<sequence>MLVEGLVAVAAAGGGAIVQAAGTDAWTGIRGGFARLFGRGETGREQVELERLDRTRAVLGAAQDGAEAERVQIAQVARWQTRLEALLEELAEAERERAVAEVRALVAQAEAAAPAQAVHNDFRGATFTRSQVLGSGTMTVNNHHDE</sequence>
<evidence type="ECO:0000313" key="2">
    <source>
        <dbReference type="EMBL" id="MEU3555733.1"/>
    </source>
</evidence>
<proteinExistence type="predicted"/>
<evidence type="ECO:0000256" key="1">
    <source>
        <dbReference type="SAM" id="Coils"/>
    </source>
</evidence>
<evidence type="ECO:0000313" key="3">
    <source>
        <dbReference type="Proteomes" id="UP001550850"/>
    </source>
</evidence>
<dbReference type="RefSeq" id="WP_108955412.1">
    <property type="nucleotide sequence ID" value="NZ_BEVZ01000005.1"/>
</dbReference>
<dbReference type="Proteomes" id="UP001550850">
    <property type="component" value="Unassembled WGS sequence"/>
</dbReference>
<name>A0ABV2YJ20_9ACTN</name>
<organism evidence="2 3">
    <name type="scientific">Streptomyces fragilis</name>
    <dbReference type="NCBI Taxonomy" id="67301"/>
    <lineage>
        <taxon>Bacteria</taxon>
        <taxon>Bacillati</taxon>
        <taxon>Actinomycetota</taxon>
        <taxon>Actinomycetes</taxon>
        <taxon>Kitasatosporales</taxon>
        <taxon>Streptomycetaceae</taxon>
        <taxon>Streptomyces</taxon>
    </lineage>
</organism>
<keyword evidence="1" id="KW-0175">Coiled coil</keyword>
<accession>A0ABV2YJ20</accession>
<keyword evidence="3" id="KW-1185">Reference proteome</keyword>
<dbReference type="EMBL" id="JBEZUR010000022">
    <property type="protein sequence ID" value="MEU3555733.1"/>
    <property type="molecule type" value="Genomic_DNA"/>
</dbReference>
<reference evidence="2 3" key="1">
    <citation type="submission" date="2024-06" db="EMBL/GenBank/DDBJ databases">
        <title>The Natural Products Discovery Center: Release of the First 8490 Sequenced Strains for Exploring Actinobacteria Biosynthetic Diversity.</title>
        <authorList>
            <person name="Kalkreuter E."/>
            <person name="Kautsar S.A."/>
            <person name="Yang D."/>
            <person name="Bader C.D."/>
            <person name="Teijaro C.N."/>
            <person name="Fluegel L."/>
            <person name="Davis C.M."/>
            <person name="Simpson J.R."/>
            <person name="Lauterbach L."/>
            <person name="Steele A.D."/>
            <person name="Gui C."/>
            <person name="Meng S."/>
            <person name="Li G."/>
            <person name="Viehrig K."/>
            <person name="Ye F."/>
            <person name="Su P."/>
            <person name="Kiefer A.F."/>
            <person name="Nichols A."/>
            <person name="Cepeda A.J."/>
            <person name="Yan W."/>
            <person name="Fan B."/>
            <person name="Jiang Y."/>
            <person name="Adhikari A."/>
            <person name="Zheng C.-J."/>
            <person name="Schuster L."/>
            <person name="Cowan T.M."/>
            <person name="Smanski M.J."/>
            <person name="Chevrette M.G."/>
            <person name="De Carvalho L.P.S."/>
            <person name="Shen B."/>
        </authorList>
    </citation>
    <scope>NUCLEOTIDE SEQUENCE [LARGE SCALE GENOMIC DNA]</scope>
    <source>
        <strain evidence="2 3">NPDC038104</strain>
    </source>
</reference>
<feature type="coiled-coil region" evidence="1">
    <location>
        <begin position="76"/>
        <end position="110"/>
    </location>
</feature>